<dbReference type="GO" id="GO:0005524">
    <property type="term" value="F:ATP binding"/>
    <property type="evidence" value="ECO:0007669"/>
    <property type="project" value="UniProtKB-KW"/>
</dbReference>
<dbReference type="PROSITE" id="PS00211">
    <property type="entry name" value="ABC_TRANSPORTER_1"/>
    <property type="match status" value="1"/>
</dbReference>
<gene>
    <name evidence="4" type="ORF">BKP35_09350</name>
</gene>
<dbReference type="AlphaFoldDB" id="A0A1S2LM60"/>
<dbReference type="PANTHER" id="PTHR43158">
    <property type="entry name" value="SKFA PEPTIDE EXPORT ATP-BINDING PROTEIN SKFE"/>
    <property type="match status" value="1"/>
</dbReference>
<evidence type="ECO:0000256" key="1">
    <source>
        <dbReference type="ARBA" id="ARBA00022741"/>
    </source>
</evidence>
<comment type="caution">
    <text evidence="4">The sequence shown here is derived from an EMBL/GenBank/DDBJ whole genome shotgun (WGS) entry which is preliminary data.</text>
</comment>
<keyword evidence="2 4" id="KW-0067">ATP-binding</keyword>
<organism evidence="4 5">
    <name type="scientific">Anaerobacillus arseniciselenatis</name>
    <dbReference type="NCBI Taxonomy" id="85682"/>
    <lineage>
        <taxon>Bacteria</taxon>
        <taxon>Bacillati</taxon>
        <taxon>Bacillota</taxon>
        <taxon>Bacilli</taxon>
        <taxon>Bacillales</taxon>
        <taxon>Bacillaceae</taxon>
        <taxon>Anaerobacillus</taxon>
    </lineage>
</organism>
<evidence type="ECO:0000313" key="4">
    <source>
        <dbReference type="EMBL" id="OIJ12777.1"/>
    </source>
</evidence>
<evidence type="ECO:0000259" key="3">
    <source>
        <dbReference type="PROSITE" id="PS50893"/>
    </source>
</evidence>
<keyword evidence="1" id="KW-0547">Nucleotide-binding</keyword>
<dbReference type="Pfam" id="PF00005">
    <property type="entry name" value="ABC_tran"/>
    <property type="match status" value="1"/>
</dbReference>
<dbReference type="SMART" id="SM00382">
    <property type="entry name" value="AAA"/>
    <property type="match status" value="1"/>
</dbReference>
<dbReference type="CDD" id="cd03230">
    <property type="entry name" value="ABC_DR_subfamily_A"/>
    <property type="match status" value="1"/>
</dbReference>
<evidence type="ECO:0000313" key="5">
    <source>
        <dbReference type="Proteomes" id="UP000180098"/>
    </source>
</evidence>
<dbReference type="InterPro" id="IPR027417">
    <property type="entry name" value="P-loop_NTPase"/>
</dbReference>
<dbReference type="Proteomes" id="UP000180098">
    <property type="component" value="Unassembled WGS sequence"/>
</dbReference>
<feature type="domain" description="ABC transporter" evidence="3">
    <location>
        <begin position="6"/>
        <end position="229"/>
    </location>
</feature>
<reference evidence="4 5" key="1">
    <citation type="submission" date="2016-10" db="EMBL/GenBank/DDBJ databases">
        <title>Draft genome sequences of four alkaliphilic bacteria belonging to the Anaerobacillus genus.</title>
        <authorList>
            <person name="Bassil N.M."/>
            <person name="Lloyd J.R."/>
        </authorList>
    </citation>
    <scope>NUCLEOTIDE SEQUENCE [LARGE SCALE GENOMIC DNA]</scope>
    <source>
        <strain evidence="4 5">DSM 15340</strain>
    </source>
</reference>
<dbReference type="SUPFAM" id="SSF52540">
    <property type="entry name" value="P-loop containing nucleoside triphosphate hydrolases"/>
    <property type="match status" value="1"/>
</dbReference>
<accession>A0A1S2LM60</accession>
<dbReference type="PANTHER" id="PTHR43158:SF1">
    <property type="entry name" value="ABC TRANSPORTER, ATP-BINDING PROTEIN"/>
    <property type="match status" value="1"/>
</dbReference>
<dbReference type="EMBL" id="MLQQ01000018">
    <property type="protein sequence ID" value="OIJ12777.1"/>
    <property type="molecule type" value="Genomic_DNA"/>
</dbReference>
<dbReference type="OrthoDB" id="9804819at2"/>
<name>A0A1S2LM60_9BACI</name>
<proteinExistence type="predicted"/>
<dbReference type="Gene3D" id="3.40.50.300">
    <property type="entry name" value="P-loop containing nucleotide triphosphate hydrolases"/>
    <property type="match status" value="1"/>
</dbReference>
<keyword evidence="5" id="KW-1185">Reference proteome</keyword>
<sequence length="233" mass="25790">MENMIINFDRVSKRYGLTSALKNVSFQIPSGGIIGLVGSNGSGKSTLLKLMAGLLKGSSGEIVVCGEAVNRLIAKKVAFLAEVDSLYDFYTVKETITFSTKVFPDFDEQKAYQIVDALEVELHKKIGTLSKGNRARVKIAIALSRNVPLLIMDEPLSGLDPLVREDIIKMIAKYVEMENQTLIISTHEVTEIEPLLDHVLLVQSGEIVLSERVEDLREKRGQSVLDAMKEVLR</sequence>
<dbReference type="PROSITE" id="PS50893">
    <property type="entry name" value="ABC_TRANSPORTER_2"/>
    <property type="match status" value="1"/>
</dbReference>
<protein>
    <submittedName>
        <fullName evidence="4">Spermidine/putrescine ABC transporter ATP-binding protein</fullName>
    </submittedName>
</protein>
<dbReference type="GO" id="GO:0016887">
    <property type="term" value="F:ATP hydrolysis activity"/>
    <property type="evidence" value="ECO:0007669"/>
    <property type="project" value="InterPro"/>
</dbReference>
<dbReference type="InterPro" id="IPR017871">
    <property type="entry name" value="ABC_transporter-like_CS"/>
</dbReference>
<dbReference type="InterPro" id="IPR003593">
    <property type="entry name" value="AAA+_ATPase"/>
</dbReference>
<evidence type="ECO:0000256" key="2">
    <source>
        <dbReference type="ARBA" id="ARBA00022840"/>
    </source>
</evidence>
<dbReference type="InterPro" id="IPR003439">
    <property type="entry name" value="ABC_transporter-like_ATP-bd"/>
</dbReference>
<dbReference type="RefSeq" id="WP_071313084.1">
    <property type="nucleotide sequence ID" value="NZ_MLQQ01000018.1"/>
</dbReference>